<accession>A0A0E9TEN5</accession>
<name>A0A0E9TEN5_ANGAN</name>
<proteinExistence type="predicted"/>
<dbReference type="EMBL" id="GBXM01056675">
    <property type="protein sequence ID" value="JAH51902.1"/>
    <property type="molecule type" value="Transcribed_RNA"/>
</dbReference>
<evidence type="ECO:0000313" key="1">
    <source>
        <dbReference type="EMBL" id="JAH51902.1"/>
    </source>
</evidence>
<protein>
    <submittedName>
        <fullName evidence="1">Uncharacterized protein</fullName>
    </submittedName>
</protein>
<reference evidence="1" key="1">
    <citation type="submission" date="2014-11" db="EMBL/GenBank/DDBJ databases">
        <authorList>
            <person name="Amaro Gonzalez C."/>
        </authorList>
    </citation>
    <scope>NUCLEOTIDE SEQUENCE</scope>
</reference>
<sequence>MSVCCQYVCRPAGMC</sequence>
<reference evidence="1" key="2">
    <citation type="journal article" date="2015" name="Fish Shellfish Immunol.">
        <title>Early steps in the European eel (Anguilla anguilla)-Vibrio vulnificus interaction in the gills: Role of the RtxA13 toxin.</title>
        <authorList>
            <person name="Callol A."/>
            <person name="Pajuelo D."/>
            <person name="Ebbesson L."/>
            <person name="Teles M."/>
            <person name="MacKenzie S."/>
            <person name="Amaro C."/>
        </authorList>
    </citation>
    <scope>NUCLEOTIDE SEQUENCE</scope>
</reference>
<organism evidence="1">
    <name type="scientific">Anguilla anguilla</name>
    <name type="common">European freshwater eel</name>
    <name type="synonym">Muraena anguilla</name>
    <dbReference type="NCBI Taxonomy" id="7936"/>
    <lineage>
        <taxon>Eukaryota</taxon>
        <taxon>Metazoa</taxon>
        <taxon>Chordata</taxon>
        <taxon>Craniata</taxon>
        <taxon>Vertebrata</taxon>
        <taxon>Euteleostomi</taxon>
        <taxon>Actinopterygii</taxon>
        <taxon>Neopterygii</taxon>
        <taxon>Teleostei</taxon>
        <taxon>Anguilliformes</taxon>
        <taxon>Anguillidae</taxon>
        <taxon>Anguilla</taxon>
    </lineage>
</organism>